<feature type="region of interest" description="Disordered" evidence="4">
    <location>
        <begin position="376"/>
        <end position="434"/>
    </location>
</feature>
<feature type="coiled-coil region" evidence="3">
    <location>
        <begin position="111"/>
        <end position="176"/>
    </location>
</feature>
<accession>A0A517YHT0</accession>
<feature type="domain" description="Multidrug resistance protein MdtA-like barrel-sandwich hybrid" evidence="6">
    <location>
        <begin position="70"/>
        <end position="208"/>
    </location>
</feature>
<evidence type="ECO:0000256" key="5">
    <source>
        <dbReference type="SAM" id="SignalP"/>
    </source>
</evidence>
<dbReference type="GO" id="GO:0022857">
    <property type="term" value="F:transmembrane transporter activity"/>
    <property type="evidence" value="ECO:0007669"/>
    <property type="project" value="InterPro"/>
</dbReference>
<dbReference type="FunFam" id="2.40.420.20:FF:000001">
    <property type="entry name" value="Efflux RND transporter periplasmic adaptor subunit"/>
    <property type="match status" value="1"/>
</dbReference>
<dbReference type="PANTHER" id="PTHR30158">
    <property type="entry name" value="ACRA/E-RELATED COMPONENT OF DRUG EFFLUX TRANSPORTER"/>
    <property type="match status" value="1"/>
</dbReference>
<evidence type="ECO:0000259" key="6">
    <source>
        <dbReference type="Pfam" id="PF25917"/>
    </source>
</evidence>
<dbReference type="PROSITE" id="PS51257">
    <property type="entry name" value="PROKAR_LIPOPROTEIN"/>
    <property type="match status" value="1"/>
</dbReference>
<evidence type="ECO:0000259" key="7">
    <source>
        <dbReference type="Pfam" id="PF25944"/>
    </source>
</evidence>
<dbReference type="GO" id="GO:0046677">
    <property type="term" value="P:response to antibiotic"/>
    <property type="evidence" value="ECO:0007669"/>
    <property type="project" value="TreeGrafter"/>
</dbReference>
<dbReference type="Gene3D" id="2.40.50.100">
    <property type="match status" value="1"/>
</dbReference>
<reference evidence="9 10" key="1">
    <citation type="submission" date="2019-02" db="EMBL/GenBank/DDBJ databases">
        <title>Deep-cultivation of Planctomycetes and their phenomic and genomic characterization uncovers novel biology.</title>
        <authorList>
            <person name="Wiegand S."/>
            <person name="Jogler M."/>
            <person name="Boedeker C."/>
            <person name="Pinto D."/>
            <person name="Vollmers J."/>
            <person name="Rivas-Marin E."/>
            <person name="Kohn T."/>
            <person name="Peeters S.H."/>
            <person name="Heuer A."/>
            <person name="Rast P."/>
            <person name="Oberbeckmann S."/>
            <person name="Bunk B."/>
            <person name="Jeske O."/>
            <person name="Meyerdierks A."/>
            <person name="Storesund J.E."/>
            <person name="Kallscheuer N."/>
            <person name="Luecker S."/>
            <person name="Lage O.M."/>
            <person name="Pohl T."/>
            <person name="Merkel B.J."/>
            <person name="Hornburger P."/>
            <person name="Mueller R.-W."/>
            <person name="Bruemmer F."/>
            <person name="Labrenz M."/>
            <person name="Spormann A.M."/>
            <person name="Op den Camp H."/>
            <person name="Overmann J."/>
            <person name="Amann R."/>
            <person name="Jetten M.S.M."/>
            <person name="Mascher T."/>
            <person name="Medema M.H."/>
            <person name="Devos D.P."/>
            <person name="Kaster A.-K."/>
            <person name="Ovreas L."/>
            <person name="Rohde M."/>
            <person name="Galperin M.Y."/>
            <person name="Jogler C."/>
        </authorList>
    </citation>
    <scope>NUCLEOTIDE SEQUENCE [LARGE SCALE GENOMIC DNA]</scope>
    <source>
        <strain evidence="9 10">ETA_A8</strain>
    </source>
</reference>
<dbReference type="InterPro" id="IPR058625">
    <property type="entry name" value="MdtA-like_BSH"/>
</dbReference>
<dbReference type="Pfam" id="PF25917">
    <property type="entry name" value="BSH_RND"/>
    <property type="match status" value="1"/>
</dbReference>
<organism evidence="9 10">
    <name type="scientific">Anatilimnocola aggregata</name>
    <dbReference type="NCBI Taxonomy" id="2528021"/>
    <lineage>
        <taxon>Bacteria</taxon>
        <taxon>Pseudomonadati</taxon>
        <taxon>Planctomycetota</taxon>
        <taxon>Planctomycetia</taxon>
        <taxon>Pirellulales</taxon>
        <taxon>Pirellulaceae</taxon>
        <taxon>Anatilimnocola</taxon>
    </lineage>
</organism>
<dbReference type="Gene3D" id="2.40.30.170">
    <property type="match status" value="1"/>
</dbReference>
<dbReference type="AlphaFoldDB" id="A0A517YHT0"/>
<feature type="domain" description="Multidrug resistance protein MdtA-like C-terminal permuted SH3" evidence="8">
    <location>
        <begin position="311"/>
        <end position="371"/>
    </location>
</feature>
<dbReference type="InterPro" id="IPR058627">
    <property type="entry name" value="MdtA-like_C"/>
</dbReference>
<dbReference type="KEGG" id="aagg:ETAA8_48800"/>
<dbReference type="GO" id="GO:0030313">
    <property type="term" value="C:cell envelope"/>
    <property type="evidence" value="ECO:0007669"/>
    <property type="project" value="UniProtKB-SubCell"/>
</dbReference>
<feature type="compositionally biased region" description="Low complexity" evidence="4">
    <location>
        <begin position="407"/>
        <end position="434"/>
    </location>
</feature>
<protein>
    <submittedName>
        <fullName evidence="9">Efflux pump periplasmic linker BepF</fullName>
    </submittedName>
</protein>
<sequence length="434" mass="47250" precursor="true">MLRNCHPLALTVPTWPLHALLLGSLLVACGCQPVASKPQAKKLAEVFIAKPTTDEVTDFEEFTGHLVAQNTVAIRSRVSGYLDKVEFKDGADVKKGELLFVIDDRSYVATAANAKAMLDQAKSRLANLKSQDERAQTLLKRNAIPSEESEKLSFQRSEAEAAVAAAEAQKDLADLNVTYTKITSPIDGVINNRQVDVGNLVKFDDTILATVVSQDPIYAYFDVNERTVLKLRRLINAGQIESAEDEGLVIQVSLADEDDFKHSGKITFLDNQLDANTGTLRVRAEIENKNGFLSPGLFVRVRFPVGKPHEALLVQEEALGTDQGQRFLYVLNDKDEVAYRRVKVGLLDNGRRVIEVGLKPGERVVVNGLQRIRPGDKVAPKDIPGQIAGEGTQPKVTLVSEKAAGEATSPLTTTQPSTAAPATATKPLAAEQRH</sequence>
<feature type="signal peptide" evidence="5">
    <location>
        <begin position="1"/>
        <end position="19"/>
    </location>
</feature>
<evidence type="ECO:0000313" key="9">
    <source>
        <dbReference type="EMBL" id="QDU29765.1"/>
    </source>
</evidence>
<dbReference type="Proteomes" id="UP000315017">
    <property type="component" value="Chromosome"/>
</dbReference>
<dbReference type="InterPro" id="IPR006143">
    <property type="entry name" value="RND_pump_MFP"/>
</dbReference>
<dbReference type="InterPro" id="IPR058626">
    <property type="entry name" value="MdtA-like_b-barrel"/>
</dbReference>
<dbReference type="Gene3D" id="1.10.287.470">
    <property type="entry name" value="Helix hairpin bin"/>
    <property type="match status" value="1"/>
</dbReference>
<dbReference type="RefSeq" id="WP_202921220.1">
    <property type="nucleotide sequence ID" value="NZ_CP036274.1"/>
</dbReference>
<comment type="similarity">
    <text evidence="2">Belongs to the membrane fusion protein (MFP) (TC 8.A.1) family.</text>
</comment>
<feature type="domain" description="Multidrug resistance protein MdtA-like beta-barrel" evidence="7">
    <location>
        <begin position="216"/>
        <end position="306"/>
    </location>
</feature>
<keyword evidence="10" id="KW-1185">Reference proteome</keyword>
<evidence type="ECO:0000256" key="4">
    <source>
        <dbReference type="SAM" id="MobiDB-lite"/>
    </source>
</evidence>
<dbReference type="SUPFAM" id="SSF111369">
    <property type="entry name" value="HlyD-like secretion proteins"/>
    <property type="match status" value="1"/>
</dbReference>
<evidence type="ECO:0000256" key="2">
    <source>
        <dbReference type="ARBA" id="ARBA00009477"/>
    </source>
</evidence>
<dbReference type="Pfam" id="PF25967">
    <property type="entry name" value="RND-MFP_C"/>
    <property type="match status" value="1"/>
</dbReference>
<feature type="chain" id="PRO_5021798252" evidence="5">
    <location>
        <begin position="20"/>
        <end position="434"/>
    </location>
</feature>
<keyword evidence="5" id="KW-0732">Signal</keyword>
<dbReference type="EMBL" id="CP036274">
    <property type="protein sequence ID" value="QDU29765.1"/>
    <property type="molecule type" value="Genomic_DNA"/>
</dbReference>
<dbReference type="Gene3D" id="2.40.420.20">
    <property type="match status" value="1"/>
</dbReference>
<evidence type="ECO:0000313" key="10">
    <source>
        <dbReference type="Proteomes" id="UP000315017"/>
    </source>
</evidence>
<evidence type="ECO:0000259" key="8">
    <source>
        <dbReference type="Pfam" id="PF25967"/>
    </source>
</evidence>
<dbReference type="Pfam" id="PF25944">
    <property type="entry name" value="Beta-barrel_RND"/>
    <property type="match status" value="1"/>
</dbReference>
<dbReference type="NCBIfam" id="TIGR01730">
    <property type="entry name" value="RND_mfp"/>
    <property type="match status" value="1"/>
</dbReference>
<dbReference type="GO" id="GO:0005886">
    <property type="term" value="C:plasma membrane"/>
    <property type="evidence" value="ECO:0007669"/>
    <property type="project" value="TreeGrafter"/>
</dbReference>
<evidence type="ECO:0000256" key="1">
    <source>
        <dbReference type="ARBA" id="ARBA00004196"/>
    </source>
</evidence>
<dbReference type="PANTHER" id="PTHR30158:SF10">
    <property type="entry name" value="CATION EFFLUX PUMP"/>
    <property type="match status" value="1"/>
</dbReference>
<gene>
    <name evidence="9" type="primary">bepF_2</name>
    <name evidence="9" type="ORF">ETAA8_48800</name>
</gene>
<evidence type="ECO:0000256" key="3">
    <source>
        <dbReference type="SAM" id="Coils"/>
    </source>
</evidence>
<name>A0A517YHT0_9BACT</name>
<proteinExistence type="inferred from homology"/>
<keyword evidence="3" id="KW-0175">Coiled coil</keyword>
<comment type="subcellular location">
    <subcellularLocation>
        <location evidence="1">Cell envelope</location>
    </subcellularLocation>
</comment>